<proteinExistence type="predicted"/>
<evidence type="ECO:0000313" key="3">
    <source>
        <dbReference type="Proteomes" id="UP000219636"/>
    </source>
</evidence>
<dbReference type="Proteomes" id="UP000219636">
    <property type="component" value="Unassembled WGS sequence"/>
</dbReference>
<dbReference type="RefSeq" id="WP_237658297.1">
    <property type="nucleotide sequence ID" value="NZ_OBMQ01000001.1"/>
</dbReference>
<dbReference type="Pfam" id="PF13787">
    <property type="entry name" value="HXXEE"/>
    <property type="match status" value="1"/>
</dbReference>
<feature type="transmembrane region" description="Helical" evidence="1">
    <location>
        <begin position="122"/>
        <end position="142"/>
    </location>
</feature>
<evidence type="ECO:0000256" key="1">
    <source>
        <dbReference type="SAM" id="Phobius"/>
    </source>
</evidence>
<organism evidence="2 3">
    <name type="scientific">Ureibacillus xyleni</name>
    <dbReference type="NCBI Taxonomy" id="614648"/>
    <lineage>
        <taxon>Bacteria</taxon>
        <taxon>Bacillati</taxon>
        <taxon>Bacillota</taxon>
        <taxon>Bacilli</taxon>
        <taxon>Bacillales</taxon>
        <taxon>Caryophanaceae</taxon>
        <taxon>Ureibacillus</taxon>
    </lineage>
</organism>
<dbReference type="InterPro" id="IPR025671">
    <property type="entry name" value="HXXEE"/>
</dbReference>
<dbReference type="AlphaFoldDB" id="A0A285RCZ0"/>
<gene>
    <name evidence="2" type="ORF">SAMN05880501_101420</name>
</gene>
<keyword evidence="1" id="KW-0472">Membrane</keyword>
<keyword evidence="3" id="KW-1185">Reference proteome</keyword>
<feature type="transmembrane region" description="Helical" evidence="1">
    <location>
        <begin position="91"/>
        <end position="110"/>
    </location>
</feature>
<sequence length="176" mass="20284">MTLDIQTLIWLFPIMFIFHDFEEIIMMEKWLEKNLTNISGRLPSSIALKVIKQFSMSTAQMTVAVLVIFLFVSSSSFFASQYINQGSFSNIYIFTVIILAFFVHVFTHIGQSILFRSLTPGIVSSIFIVLPYSIIMINSLIINEIITWQIIFICLPFMFLLLPIVIFAHWIGKKTI</sequence>
<name>A0A285RCZ0_9BACL</name>
<protein>
    <submittedName>
        <fullName evidence="2">Uncharacterized protein with HXXEE motif</fullName>
    </submittedName>
</protein>
<keyword evidence="1" id="KW-1133">Transmembrane helix</keyword>
<evidence type="ECO:0000313" key="2">
    <source>
        <dbReference type="EMBL" id="SOB91975.1"/>
    </source>
</evidence>
<dbReference type="EMBL" id="OBMQ01000001">
    <property type="protein sequence ID" value="SOB91975.1"/>
    <property type="molecule type" value="Genomic_DNA"/>
</dbReference>
<feature type="transmembrane region" description="Helical" evidence="1">
    <location>
        <begin position="59"/>
        <end position="79"/>
    </location>
</feature>
<reference evidence="3" key="1">
    <citation type="submission" date="2017-08" db="EMBL/GenBank/DDBJ databases">
        <authorList>
            <person name="Varghese N."/>
            <person name="Submissions S."/>
        </authorList>
    </citation>
    <scope>NUCLEOTIDE SEQUENCE [LARGE SCALE GENOMIC DNA]</scope>
    <source>
        <strain evidence="3">JC22</strain>
    </source>
</reference>
<accession>A0A285RCZ0</accession>
<feature type="transmembrane region" description="Helical" evidence="1">
    <location>
        <begin position="148"/>
        <end position="171"/>
    </location>
</feature>
<keyword evidence="1" id="KW-0812">Transmembrane</keyword>